<organism evidence="6 7">
    <name type="scientific">Paramylibacter ulvae</name>
    <dbReference type="NCBI Taxonomy" id="1651968"/>
    <lineage>
        <taxon>Bacteria</taxon>
        <taxon>Pseudomonadati</taxon>
        <taxon>Pseudomonadota</taxon>
        <taxon>Alphaproteobacteria</taxon>
        <taxon>Rhodobacterales</taxon>
        <taxon>Paracoccaceae</taxon>
        <taxon>Paramylibacter</taxon>
    </lineage>
</organism>
<dbReference type="PANTHER" id="PTHR30126">
    <property type="entry name" value="HTH-TYPE TRANSCRIPTIONAL REGULATOR"/>
    <property type="match status" value="1"/>
</dbReference>
<dbReference type="Proteomes" id="UP000634455">
    <property type="component" value="Unassembled WGS sequence"/>
</dbReference>
<dbReference type="RefSeq" id="WP_189640662.1">
    <property type="nucleotide sequence ID" value="NZ_BMZF01000005.1"/>
</dbReference>
<keyword evidence="3" id="KW-0238">DNA-binding</keyword>
<evidence type="ECO:0000256" key="3">
    <source>
        <dbReference type="ARBA" id="ARBA00023125"/>
    </source>
</evidence>
<accession>A0ABQ3D8E1</accession>
<evidence type="ECO:0000256" key="1">
    <source>
        <dbReference type="ARBA" id="ARBA00009437"/>
    </source>
</evidence>
<keyword evidence="2" id="KW-0805">Transcription regulation</keyword>
<reference evidence="7" key="1">
    <citation type="journal article" date="2019" name="Int. J. Syst. Evol. Microbiol.">
        <title>The Global Catalogue of Microorganisms (GCM) 10K type strain sequencing project: providing services to taxonomists for standard genome sequencing and annotation.</title>
        <authorList>
            <consortium name="The Broad Institute Genomics Platform"/>
            <consortium name="The Broad Institute Genome Sequencing Center for Infectious Disease"/>
            <person name="Wu L."/>
            <person name="Ma J."/>
        </authorList>
    </citation>
    <scope>NUCLEOTIDE SEQUENCE [LARGE SCALE GENOMIC DNA]</scope>
    <source>
        <strain evidence="7">KCTC 32465</strain>
    </source>
</reference>
<protein>
    <submittedName>
        <fullName evidence="6">LysR family transcriptional regulator</fullName>
    </submittedName>
</protein>
<comment type="caution">
    <text evidence="6">The sequence shown here is derived from an EMBL/GenBank/DDBJ whole genome shotgun (WGS) entry which is preliminary data.</text>
</comment>
<sequence length="322" mass="35990">MVDTPGKMTLWAVEIFVAAVEEGTISLAAKRLNASPSSVSQQLTNLEAGLGVLLLNRSTRPMELTSAGRLFLRRAQNILGEVTQAKAELAVFNFSKMVRLRIGVVDDFDADVTPSLMAQLSKKMDGCQFLLESASSYQLAEALDSRSMDVIITADADMTEDWMDIHPLLVEPFLVVAPKGSVDQSGDVMEQLLTMPFIRYSSRTMMGRQIEAHLARQRINLPNRFEFNNYHAIMSMVADKAGWTVTTPLGYLRAHRFIESVDVMPLPFKEMTRGISLISRKDVMDRIPQDVADLARPLLQEKLVGPCVEKLPWLKEKFKVLS</sequence>
<dbReference type="SUPFAM" id="SSF53850">
    <property type="entry name" value="Periplasmic binding protein-like II"/>
    <property type="match status" value="1"/>
</dbReference>
<gene>
    <name evidence="6" type="ORF">GCM10008927_20820</name>
</gene>
<dbReference type="InterPro" id="IPR036388">
    <property type="entry name" value="WH-like_DNA-bd_sf"/>
</dbReference>
<feature type="domain" description="HTH lysR-type" evidence="5">
    <location>
        <begin position="8"/>
        <end position="65"/>
    </location>
</feature>
<dbReference type="PROSITE" id="PS50931">
    <property type="entry name" value="HTH_LYSR"/>
    <property type="match status" value="1"/>
</dbReference>
<dbReference type="Gene3D" id="3.40.190.10">
    <property type="entry name" value="Periplasmic binding protein-like II"/>
    <property type="match status" value="2"/>
</dbReference>
<proteinExistence type="inferred from homology"/>
<dbReference type="Gene3D" id="1.10.10.10">
    <property type="entry name" value="Winged helix-like DNA-binding domain superfamily/Winged helix DNA-binding domain"/>
    <property type="match status" value="1"/>
</dbReference>
<dbReference type="Pfam" id="PF03466">
    <property type="entry name" value="LysR_substrate"/>
    <property type="match status" value="1"/>
</dbReference>
<dbReference type="InterPro" id="IPR000847">
    <property type="entry name" value="LysR_HTH_N"/>
</dbReference>
<name>A0ABQ3D8E1_9RHOB</name>
<evidence type="ECO:0000313" key="7">
    <source>
        <dbReference type="Proteomes" id="UP000634455"/>
    </source>
</evidence>
<evidence type="ECO:0000259" key="5">
    <source>
        <dbReference type="PROSITE" id="PS50931"/>
    </source>
</evidence>
<dbReference type="InterPro" id="IPR005119">
    <property type="entry name" value="LysR_subst-bd"/>
</dbReference>
<keyword evidence="4" id="KW-0804">Transcription</keyword>
<evidence type="ECO:0000256" key="4">
    <source>
        <dbReference type="ARBA" id="ARBA00023163"/>
    </source>
</evidence>
<evidence type="ECO:0000313" key="6">
    <source>
        <dbReference type="EMBL" id="GHA54839.1"/>
    </source>
</evidence>
<dbReference type="PANTHER" id="PTHR30126:SF40">
    <property type="entry name" value="HTH-TYPE TRANSCRIPTIONAL REGULATOR GLTR"/>
    <property type="match status" value="1"/>
</dbReference>
<keyword evidence="7" id="KW-1185">Reference proteome</keyword>
<dbReference type="CDD" id="cd05466">
    <property type="entry name" value="PBP2_LTTR_substrate"/>
    <property type="match status" value="1"/>
</dbReference>
<dbReference type="Pfam" id="PF00126">
    <property type="entry name" value="HTH_1"/>
    <property type="match status" value="1"/>
</dbReference>
<dbReference type="SUPFAM" id="SSF46785">
    <property type="entry name" value="Winged helix' DNA-binding domain"/>
    <property type="match status" value="1"/>
</dbReference>
<comment type="similarity">
    <text evidence="1">Belongs to the LysR transcriptional regulatory family.</text>
</comment>
<dbReference type="InterPro" id="IPR036390">
    <property type="entry name" value="WH_DNA-bd_sf"/>
</dbReference>
<dbReference type="EMBL" id="BMZF01000005">
    <property type="protein sequence ID" value="GHA54839.1"/>
    <property type="molecule type" value="Genomic_DNA"/>
</dbReference>
<evidence type="ECO:0000256" key="2">
    <source>
        <dbReference type="ARBA" id="ARBA00023015"/>
    </source>
</evidence>